<sequence>MFSRDDILEIYDSLPPEKDPQSQNDEDLALLIRTVSGHSFITAHDLRQDFERIVITKATRTAVKSASSDLDVEVDVVLQLIQGNPALALLSQDGSTIISSAERDTIVKNLEDMLNKKLVSKADFIQSHDVHEECLASLLRIPSIRENLADEGEDHLLGKVYSRIISEEMNRKLIRALEKNETVVFNSQSLPGTPPMWLVQLNFVQVSSNTVNGDALSSQFHIEQEVDVIRCTPKQSLLSQRDELVAKLRSGNIFAIDLGHFGQTFRDLYTSSAALQQHLLESPYIITLNGSLSAYAVSTERLSKLADDAQRKLGQDYVDLNTIITTDVPGDIKELVLDNVTQRILTTVSNHGEGTRRVKNYLMKNEWYSLMQEEVTGLAKTRASTQWWDSLKDTSDKDPKFQMADVLTATVQQKNSNFSEHMHVLHAVAQQKDSEVAAAEQFSITISDLESKNENDFSMFWAEKVSQRVHNYREALKAIDETKLSEQLTDLLSSYLHKDLLPEAISKARTQGLVRSRKTRKNVTKFEATLKASKSDLASILSTFEKFGRKQGLVETDGEAAEAAKKASIQDMVRRMQKPKTDAPSMFLSLVVILFAKHHPGVVYATGKFAPKLLKQLKTKLDDESYEQAEKWKELAKAGSLTTDDRAFMVQMAEAAT</sequence>
<dbReference type="AlphaFoldDB" id="A0A177CU20"/>
<dbReference type="Proteomes" id="UP000077069">
    <property type="component" value="Unassembled WGS sequence"/>
</dbReference>
<protein>
    <submittedName>
        <fullName evidence="1">Uncharacterized protein</fullName>
    </submittedName>
</protein>
<organism evidence="1 2">
    <name type="scientific">Paraphaeosphaeria sporulosa</name>
    <dbReference type="NCBI Taxonomy" id="1460663"/>
    <lineage>
        <taxon>Eukaryota</taxon>
        <taxon>Fungi</taxon>
        <taxon>Dikarya</taxon>
        <taxon>Ascomycota</taxon>
        <taxon>Pezizomycotina</taxon>
        <taxon>Dothideomycetes</taxon>
        <taxon>Pleosporomycetidae</taxon>
        <taxon>Pleosporales</taxon>
        <taxon>Massarineae</taxon>
        <taxon>Didymosphaeriaceae</taxon>
        <taxon>Paraphaeosphaeria</taxon>
    </lineage>
</organism>
<dbReference type="EMBL" id="KV441549">
    <property type="protein sequence ID" value="OAG10508.1"/>
    <property type="molecule type" value="Genomic_DNA"/>
</dbReference>
<keyword evidence="2" id="KW-1185">Reference proteome</keyword>
<evidence type="ECO:0000313" key="2">
    <source>
        <dbReference type="Proteomes" id="UP000077069"/>
    </source>
</evidence>
<dbReference type="RefSeq" id="XP_018040873.1">
    <property type="nucleotide sequence ID" value="XM_018174006.1"/>
</dbReference>
<name>A0A177CU20_9PLEO</name>
<gene>
    <name evidence="1" type="ORF">CC84DRAFT_1083261</name>
</gene>
<evidence type="ECO:0000313" key="1">
    <source>
        <dbReference type="EMBL" id="OAG10508.1"/>
    </source>
</evidence>
<proteinExistence type="predicted"/>
<dbReference type="OrthoDB" id="3935714at2759"/>
<dbReference type="GeneID" id="28757492"/>
<accession>A0A177CU20</accession>
<dbReference type="STRING" id="1460663.A0A177CU20"/>
<dbReference type="InParanoid" id="A0A177CU20"/>
<reference evidence="1 2" key="1">
    <citation type="submission" date="2016-05" db="EMBL/GenBank/DDBJ databases">
        <title>Comparative analysis of secretome profiles of manganese(II)-oxidizing ascomycete fungi.</title>
        <authorList>
            <consortium name="DOE Joint Genome Institute"/>
            <person name="Zeiner C.A."/>
            <person name="Purvine S.O."/>
            <person name="Zink E.M."/>
            <person name="Wu S."/>
            <person name="Pasa-Tolic L."/>
            <person name="Chaput D.L."/>
            <person name="Haridas S."/>
            <person name="Grigoriev I.V."/>
            <person name="Santelli C.M."/>
            <person name="Hansel C.M."/>
        </authorList>
    </citation>
    <scope>NUCLEOTIDE SEQUENCE [LARGE SCALE GENOMIC DNA]</scope>
    <source>
        <strain evidence="1 2">AP3s5-JAC2a</strain>
    </source>
</reference>